<protein>
    <submittedName>
        <fullName evidence="3">Phosphoribosylaminoimidazole carboxylase catalytic subunit</fullName>
    </submittedName>
</protein>
<evidence type="ECO:0000313" key="3">
    <source>
        <dbReference type="EMBL" id="EQD35507.1"/>
    </source>
</evidence>
<dbReference type="SUPFAM" id="SSF52255">
    <property type="entry name" value="N5-CAIR mutase (phosphoribosylaminoimidazole carboxylase, PurE)"/>
    <property type="match status" value="1"/>
</dbReference>
<accession>T0YUA8</accession>
<name>T0YUA8_9ZZZZ</name>
<dbReference type="AlphaFoldDB" id="T0YUA8"/>
<dbReference type="Pfam" id="PF00731">
    <property type="entry name" value="AIRC"/>
    <property type="match status" value="1"/>
</dbReference>
<feature type="domain" description="PurE" evidence="2">
    <location>
        <begin position="4"/>
        <end position="108"/>
    </location>
</feature>
<dbReference type="PANTHER" id="PTHR23046:SF2">
    <property type="entry name" value="PHOSPHORIBOSYLAMINOIMIDAZOLE CARBOXYLASE"/>
    <property type="match status" value="1"/>
</dbReference>
<dbReference type="EMBL" id="AUZY01011279">
    <property type="protein sequence ID" value="EQD35507.1"/>
    <property type="molecule type" value="Genomic_DNA"/>
</dbReference>
<reference evidence="3" key="2">
    <citation type="journal article" date="2014" name="ISME J.">
        <title>Microbial stratification in low pH oxic and suboxic macroscopic growths along an acid mine drainage.</title>
        <authorList>
            <person name="Mendez-Garcia C."/>
            <person name="Mesa V."/>
            <person name="Sprenger R.R."/>
            <person name="Richter M."/>
            <person name="Diez M.S."/>
            <person name="Solano J."/>
            <person name="Bargiela R."/>
            <person name="Golyshina O.V."/>
            <person name="Manteca A."/>
            <person name="Ramos J.L."/>
            <person name="Gallego J.R."/>
            <person name="Llorente I."/>
            <person name="Martins Dos Santos V.A."/>
            <person name="Jensen O.N."/>
            <person name="Pelaez A.I."/>
            <person name="Sanchez J."/>
            <person name="Ferrer M."/>
        </authorList>
    </citation>
    <scope>NUCLEOTIDE SEQUENCE</scope>
</reference>
<proteinExistence type="predicted"/>
<dbReference type="Gene3D" id="3.40.50.1970">
    <property type="match status" value="1"/>
</dbReference>
<dbReference type="InterPro" id="IPR024694">
    <property type="entry name" value="PurE_prokaryotes"/>
</dbReference>
<evidence type="ECO:0000256" key="1">
    <source>
        <dbReference type="ARBA" id="ARBA00022755"/>
    </source>
</evidence>
<comment type="caution">
    <text evidence="3">The sequence shown here is derived from an EMBL/GenBank/DDBJ whole genome shotgun (WGS) entry which is preliminary data.</text>
</comment>
<dbReference type="PANTHER" id="PTHR23046">
    <property type="entry name" value="PHOSPHORIBOSYLAMINOIMIDAZOLE CARBOXYLASE CATALYTIC SUBUNIT"/>
    <property type="match status" value="1"/>
</dbReference>
<sequence length="108" mass="11184">MPSPLVALLMGSRSDWPYLEPGAKMLDSLGIPYDVRALSAHRSPRALVEYVEAAPGRGVEVFIAAAGGAAHLPGVVAAHTLLPVLGVPVETQAFGGLDSLLSIVQMPT</sequence>
<keyword evidence="1" id="KW-0658">Purine biosynthesis</keyword>
<dbReference type="InterPro" id="IPR000031">
    <property type="entry name" value="PurE_dom"/>
</dbReference>
<dbReference type="SMART" id="SM01001">
    <property type="entry name" value="AIRC"/>
    <property type="match status" value="1"/>
</dbReference>
<evidence type="ECO:0000259" key="2">
    <source>
        <dbReference type="SMART" id="SM01001"/>
    </source>
</evidence>
<reference evidence="3" key="1">
    <citation type="submission" date="2013-08" db="EMBL/GenBank/DDBJ databases">
        <authorList>
            <person name="Mendez C."/>
            <person name="Richter M."/>
            <person name="Ferrer M."/>
            <person name="Sanchez J."/>
        </authorList>
    </citation>
    <scope>NUCLEOTIDE SEQUENCE</scope>
</reference>
<dbReference type="GO" id="GO:0006189">
    <property type="term" value="P:'de novo' IMP biosynthetic process"/>
    <property type="evidence" value="ECO:0007669"/>
    <property type="project" value="InterPro"/>
</dbReference>
<feature type="non-terminal residue" evidence="3">
    <location>
        <position position="108"/>
    </location>
</feature>
<organism evidence="3">
    <name type="scientific">mine drainage metagenome</name>
    <dbReference type="NCBI Taxonomy" id="410659"/>
    <lineage>
        <taxon>unclassified sequences</taxon>
        <taxon>metagenomes</taxon>
        <taxon>ecological metagenomes</taxon>
    </lineage>
</organism>
<gene>
    <name evidence="3" type="ORF">B1B_16912</name>
</gene>